<comment type="caution">
    <text evidence="4">The sequence shown here is derived from an EMBL/GenBank/DDBJ whole genome shotgun (WGS) entry which is preliminary data.</text>
</comment>
<gene>
    <name evidence="4" type="ORF">AAE3_LOCUS6061</name>
</gene>
<reference evidence="4 5" key="1">
    <citation type="submission" date="2020-01" db="EMBL/GenBank/DDBJ databases">
        <authorList>
            <person name="Gupta K D."/>
        </authorList>
    </citation>
    <scope>NUCLEOTIDE SEQUENCE [LARGE SCALE GENOMIC DNA]</scope>
</reference>
<sequence>MVGRPKSLAQRQQEAKRAHEALMSHAVEAYRAELEKPDHHARRGLRTICKDFEQLYFEETGDRIRLSHMTLSRLADGGLTRVQANATRSWLSKGEEDVVVEFILDMAARGWPLSHRRLKEHVDMICHARKRKNFPVEGVGQNWTTCFVQRHSDRLKMKDSRPLEDKRGRGANPTANKQYWALLNETIKKYNIRPETTFGTDEIGIQNRGEESEHVIAPAHGKGPQYQQRGGTRENTTVLVTICADGTAIPPTVIFKGEALQVGWGDNNPLNATLGYQKKGWTDGEIGAEWIKIFNKATKDKVKQGEYRLLLVDGHNSHYTVAFLLYAREHLILVICYPSHTTHIYQGLDVVIFAVLKRCIGEERDGWLQKYGIAMDKKNFLEIYSRAHVRALTEDNVKAAFRKTGMWPFNPDVVTPDMLAPSKETSSEATLPLVSTDPAINVLATMFRKLAVSSDVESGTISEVPPSGSGTKHAAINEAVAGLSQTKLAHLISTTLITSDDAMPTTIPHTIPTHVPAPPPLLSIQPQTKTEVLLLAALHESHDTNSKLASRNIELQANNLLNEVYCGKAKSQLQHQEEKKKGGRTGKETLKADGLGRLLTGDEFYEAWQEHEKRKRLEARDKAERKDAQAAYQAAKAKWDKEEEGWKALKEQEAEKHKKAVAAWEKAKTRANAVRTGRASTFKSPKPKMGFVPKRVPPPKLKDFLGGSAAESSEEDEDTDEAE</sequence>
<feature type="region of interest" description="Disordered" evidence="2">
    <location>
        <begin position="666"/>
        <end position="723"/>
    </location>
</feature>
<organism evidence="4 5">
    <name type="scientific">Cyclocybe aegerita</name>
    <name type="common">Black poplar mushroom</name>
    <name type="synonym">Agrocybe aegerita</name>
    <dbReference type="NCBI Taxonomy" id="1973307"/>
    <lineage>
        <taxon>Eukaryota</taxon>
        <taxon>Fungi</taxon>
        <taxon>Dikarya</taxon>
        <taxon>Basidiomycota</taxon>
        <taxon>Agaricomycotina</taxon>
        <taxon>Agaricomycetes</taxon>
        <taxon>Agaricomycetidae</taxon>
        <taxon>Agaricales</taxon>
        <taxon>Agaricineae</taxon>
        <taxon>Bolbitiaceae</taxon>
        <taxon>Cyclocybe</taxon>
    </lineage>
</organism>
<dbReference type="InterPro" id="IPR004875">
    <property type="entry name" value="DDE_SF_endonuclease_dom"/>
</dbReference>
<evidence type="ECO:0000256" key="2">
    <source>
        <dbReference type="SAM" id="MobiDB-lite"/>
    </source>
</evidence>
<dbReference type="GO" id="GO:0005634">
    <property type="term" value="C:nucleus"/>
    <property type="evidence" value="ECO:0007669"/>
    <property type="project" value="TreeGrafter"/>
</dbReference>
<dbReference type="Pfam" id="PF03221">
    <property type="entry name" value="HTH_Tnp_Tc5"/>
    <property type="match status" value="1"/>
</dbReference>
<accession>A0A8S0WJB5</accession>
<dbReference type="PANTHER" id="PTHR19303">
    <property type="entry name" value="TRANSPOSON"/>
    <property type="match status" value="1"/>
</dbReference>
<feature type="compositionally biased region" description="Acidic residues" evidence="2">
    <location>
        <begin position="712"/>
        <end position="723"/>
    </location>
</feature>
<dbReference type="Pfam" id="PF03184">
    <property type="entry name" value="DDE_1"/>
    <property type="match status" value="1"/>
</dbReference>
<proteinExistence type="predicted"/>
<dbReference type="PANTHER" id="PTHR19303:SF74">
    <property type="entry name" value="POGO TRANSPOSABLE ELEMENT WITH KRAB DOMAIN"/>
    <property type="match status" value="1"/>
</dbReference>
<keyword evidence="1" id="KW-0238">DNA-binding</keyword>
<keyword evidence="5" id="KW-1185">Reference proteome</keyword>
<evidence type="ECO:0000313" key="5">
    <source>
        <dbReference type="Proteomes" id="UP000467700"/>
    </source>
</evidence>
<dbReference type="InterPro" id="IPR006600">
    <property type="entry name" value="HTH_CenpB_DNA-bd_dom"/>
</dbReference>
<protein>
    <recommendedName>
        <fullName evidence="3">HTH CENPB-type domain-containing protein</fullName>
    </recommendedName>
</protein>
<feature type="domain" description="HTH CENPB-type" evidence="3">
    <location>
        <begin position="83"/>
        <end position="157"/>
    </location>
</feature>
<dbReference type="AlphaFoldDB" id="A0A8S0WJB5"/>
<evidence type="ECO:0000313" key="4">
    <source>
        <dbReference type="EMBL" id="CAA7263703.1"/>
    </source>
</evidence>
<name>A0A8S0WJB5_CYCAE</name>
<dbReference type="PROSITE" id="PS51253">
    <property type="entry name" value="HTH_CENPB"/>
    <property type="match status" value="1"/>
</dbReference>
<dbReference type="GO" id="GO:0003677">
    <property type="term" value="F:DNA binding"/>
    <property type="evidence" value="ECO:0007669"/>
    <property type="project" value="UniProtKB-KW"/>
</dbReference>
<evidence type="ECO:0000256" key="1">
    <source>
        <dbReference type="ARBA" id="ARBA00023125"/>
    </source>
</evidence>
<dbReference type="Proteomes" id="UP000467700">
    <property type="component" value="Unassembled WGS sequence"/>
</dbReference>
<dbReference type="OrthoDB" id="2917041at2759"/>
<evidence type="ECO:0000259" key="3">
    <source>
        <dbReference type="PROSITE" id="PS51253"/>
    </source>
</evidence>
<dbReference type="EMBL" id="CACVBS010000041">
    <property type="protein sequence ID" value="CAA7263703.1"/>
    <property type="molecule type" value="Genomic_DNA"/>
</dbReference>
<dbReference type="InterPro" id="IPR050863">
    <property type="entry name" value="CenT-Element_Derived"/>
</dbReference>